<gene>
    <name evidence="1" type="ORF">GMARGA_LOCUS46037</name>
</gene>
<evidence type="ECO:0000313" key="1">
    <source>
        <dbReference type="EMBL" id="CAG8857216.1"/>
    </source>
</evidence>
<organism evidence="1 2">
    <name type="scientific">Gigaspora margarita</name>
    <dbReference type="NCBI Taxonomy" id="4874"/>
    <lineage>
        <taxon>Eukaryota</taxon>
        <taxon>Fungi</taxon>
        <taxon>Fungi incertae sedis</taxon>
        <taxon>Mucoromycota</taxon>
        <taxon>Glomeromycotina</taxon>
        <taxon>Glomeromycetes</taxon>
        <taxon>Diversisporales</taxon>
        <taxon>Gigasporaceae</taxon>
        <taxon>Gigaspora</taxon>
    </lineage>
</organism>
<keyword evidence="2" id="KW-1185">Reference proteome</keyword>
<proteinExistence type="predicted"/>
<reference evidence="1 2" key="1">
    <citation type="submission" date="2021-06" db="EMBL/GenBank/DDBJ databases">
        <authorList>
            <person name="Kallberg Y."/>
            <person name="Tangrot J."/>
            <person name="Rosling A."/>
        </authorList>
    </citation>
    <scope>NUCLEOTIDE SEQUENCE [LARGE SCALE GENOMIC DNA]</scope>
    <source>
        <strain evidence="1 2">120-4 pot B 10/14</strain>
    </source>
</reference>
<feature type="non-terminal residue" evidence="1">
    <location>
        <position position="1"/>
    </location>
</feature>
<protein>
    <submittedName>
        <fullName evidence="1">4805_t:CDS:1</fullName>
    </submittedName>
</protein>
<dbReference type="Proteomes" id="UP000789901">
    <property type="component" value="Unassembled WGS sequence"/>
</dbReference>
<sequence length="89" mass="9662">YTRDMCSNHMNNMLMNDVMQINTLASIGVDKGIRADKGIGVDNGIGADKGIGVDNGTEIDCTKSNVNLYKANQDTTNLVNHMDNKNPCE</sequence>
<accession>A0ABN7XSC3</accession>
<evidence type="ECO:0000313" key="2">
    <source>
        <dbReference type="Proteomes" id="UP000789901"/>
    </source>
</evidence>
<name>A0ABN7XSC3_GIGMA</name>
<comment type="caution">
    <text evidence="1">The sequence shown here is derived from an EMBL/GenBank/DDBJ whole genome shotgun (WGS) entry which is preliminary data.</text>
</comment>
<feature type="non-terminal residue" evidence="1">
    <location>
        <position position="89"/>
    </location>
</feature>
<dbReference type="EMBL" id="CAJVQB010168347">
    <property type="protein sequence ID" value="CAG8857216.1"/>
    <property type="molecule type" value="Genomic_DNA"/>
</dbReference>